<evidence type="ECO:0000313" key="6">
    <source>
        <dbReference type="Proteomes" id="UP001597282"/>
    </source>
</evidence>
<dbReference type="Pfam" id="PF02626">
    <property type="entry name" value="CT_A_B"/>
    <property type="match status" value="1"/>
</dbReference>
<proteinExistence type="predicted"/>
<keyword evidence="6" id="KW-1185">Reference proteome</keyword>
<accession>A0ABW4CAF6</accession>
<comment type="caution">
    <text evidence="5">The sequence shown here is derived from an EMBL/GenBank/DDBJ whole genome shotgun (WGS) entry which is preliminary data.</text>
</comment>
<evidence type="ECO:0000259" key="4">
    <source>
        <dbReference type="SMART" id="SM00797"/>
    </source>
</evidence>
<keyword evidence="2" id="KW-0378">Hydrolase</keyword>
<evidence type="ECO:0000313" key="5">
    <source>
        <dbReference type="EMBL" id="MFD1427054.1"/>
    </source>
</evidence>
<dbReference type="EMBL" id="JBHTNU010000007">
    <property type="protein sequence ID" value="MFD1427054.1"/>
    <property type="molecule type" value="Genomic_DNA"/>
</dbReference>
<dbReference type="RefSeq" id="WP_380164721.1">
    <property type="nucleotide sequence ID" value="NZ_JBHTNU010000007.1"/>
</dbReference>
<dbReference type="InterPro" id="IPR003778">
    <property type="entry name" value="CT_A_B"/>
</dbReference>
<reference evidence="6" key="1">
    <citation type="journal article" date="2019" name="Int. J. Syst. Evol. Microbiol.">
        <title>The Global Catalogue of Microorganisms (GCM) 10K type strain sequencing project: providing services to taxonomists for standard genome sequencing and annotation.</title>
        <authorList>
            <consortium name="The Broad Institute Genomics Platform"/>
            <consortium name="The Broad Institute Genome Sequencing Center for Infectious Disease"/>
            <person name="Wu L."/>
            <person name="Ma J."/>
        </authorList>
    </citation>
    <scope>NUCLEOTIDE SEQUENCE [LARGE SCALE GENOMIC DNA]</scope>
    <source>
        <strain evidence="6">S1</strain>
    </source>
</reference>
<dbReference type="Gene3D" id="2.40.100.10">
    <property type="entry name" value="Cyclophilin-like"/>
    <property type="match status" value="1"/>
</dbReference>
<dbReference type="Proteomes" id="UP001597282">
    <property type="component" value="Unassembled WGS sequence"/>
</dbReference>
<keyword evidence="3" id="KW-0067">ATP-binding</keyword>
<dbReference type="SMART" id="SM00797">
    <property type="entry name" value="AHS2"/>
    <property type="match status" value="1"/>
</dbReference>
<organism evidence="5 6">
    <name type="scientific">Kroppenstedtia sanguinis</name>
    <dbReference type="NCBI Taxonomy" id="1380684"/>
    <lineage>
        <taxon>Bacteria</taxon>
        <taxon>Bacillati</taxon>
        <taxon>Bacillota</taxon>
        <taxon>Bacilli</taxon>
        <taxon>Bacillales</taxon>
        <taxon>Thermoactinomycetaceae</taxon>
        <taxon>Kroppenstedtia</taxon>
    </lineage>
</organism>
<evidence type="ECO:0000256" key="2">
    <source>
        <dbReference type="ARBA" id="ARBA00022801"/>
    </source>
</evidence>
<keyword evidence="1" id="KW-0547">Nucleotide-binding</keyword>
<dbReference type="PANTHER" id="PTHR43309">
    <property type="entry name" value="5-OXOPROLINASE SUBUNIT C"/>
    <property type="match status" value="1"/>
</dbReference>
<protein>
    <submittedName>
        <fullName evidence="5">Biotin-dependent carboxyltransferase family protein</fullName>
    </submittedName>
</protein>
<dbReference type="InterPro" id="IPR029000">
    <property type="entry name" value="Cyclophilin-like_dom_sf"/>
</dbReference>
<dbReference type="SUPFAM" id="SSF50891">
    <property type="entry name" value="Cyclophilin-like"/>
    <property type="match status" value="1"/>
</dbReference>
<dbReference type="PANTHER" id="PTHR43309:SF5">
    <property type="entry name" value="5-OXOPROLINASE SUBUNIT C"/>
    <property type="match status" value="1"/>
</dbReference>
<feature type="domain" description="Carboxyltransferase" evidence="4">
    <location>
        <begin position="23"/>
        <end position="304"/>
    </location>
</feature>
<evidence type="ECO:0000256" key="3">
    <source>
        <dbReference type="ARBA" id="ARBA00022840"/>
    </source>
</evidence>
<dbReference type="NCBIfam" id="TIGR00724">
    <property type="entry name" value="urea_amlyse_rel"/>
    <property type="match status" value="1"/>
</dbReference>
<dbReference type="InterPro" id="IPR052708">
    <property type="entry name" value="PxpC"/>
</dbReference>
<name>A0ABW4CAF6_9BACL</name>
<gene>
    <name evidence="5" type="ORF">ACFQ4Y_08905</name>
</gene>
<evidence type="ECO:0000256" key="1">
    <source>
        <dbReference type="ARBA" id="ARBA00022741"/>
    </source>
</evidence>
<sequence>MITVIKPGLLTTVQDLGRMGYQQYGMVVAGAMDDYSLQVGNLLVGNWRGAAGLEITWLGPVLRFETDTVIALTGADLGPLLDGKPVPLWKSISIEKGQELRFQGPVAGMRTYLCVAGGIQVPTVMGSRSTYLKGRIGGFHGRALQSGDVLETGRPLQLADRVGRQPAASMRPRYGKEIRLRTLPGPQAEAFTEEGLHTFYHADFEVTPQSDRMGYRLEGPVIRHRTGADIISDAIAPGAVQVPAEGRPIILMADRQTTGGYTKIATVISVDLPRLAQARPGTRITFHEVSLDEAQELAIEQEKRLKMLEIGIRSK</sequence>